<dbReference type="VEuPathDB" id="FungiDB:ASPZODRAFT_189849"/>
<feature type="region of interest" description="Disordered" evidence="1">
    <location>
        <begin position="1"/>
        <end position="75"/>
    </location>
</feature>
<dbReference type="Proteomes" id="UP000184188">
    <property type="component" value="Unassembled WGS sequence"/>
</dbReference>
<dbReference type="RefSeq" id="XP_022585003.1">
    <property type="nucleotide sequence ID" value="XM_022727316.1"/>
</dbReference>
<feature type="compositionally biased region" description="Basic residues" evidence="1">
    <location>
        <begin position="122"/>
        <end position="131"/>
    </location>
</feature>
<dbReference type="GeneID" id="34613780"/>
<gene>
    <name evidence="2" type="ORF">ASPZODRAFT_189849</name>
</gene>
<dbReference type="AlphaFoldDB" id="A0A1L9STT9"/>
<sequence length="155" mass="16574">MEATDLPLIGQNTGTREAPFCHRDPGHPRHPSPGFTKRGRSMVLVSGSGAGDRVVTTGNHTRTCPQDSHHQSEQSLVRARLDLERLEALGSQIGRQIPHQIQPPPAVQGSRTSSETLSTCRQPRRPSRRRNSAGSPSSDAAGGGQRFGDSQPASG</sequence>
<proteinExistence type="predicted"/>
<name>A0A1L9STT9_9EURO</name>
<organism evidence="2 3">
    <name type="scientific">Penicilliopsis zonata CBS 506.65</name>
    <dbReference type="NCBI Taxonomy" id="1073090"/>
    <lineage>
        <taxon>Eukaryota</taxon>
        <taxon>Fungi</taxon>
        <taxon>Dikarya</taxon>
        <taxon>Ascomycota</taxon>
        <taxon>Pezizomycotina</taxon>
        <taxon>Eurotiomycetes</taxon>
        <taxon>Eurotiomycetidae</taxon>
        <taxon>Eurotiales</taxon>
        <taxon>Aspergillaceae</taxon>
        <taxon>Penicilliopsis</taxon>
    </lineage>
</organism>
<evidence type="ECO:0000313" key="2">
    <source>
        <dbReference type="EMBL" id="OJJ50493.1"/>
    </source>
</evidence>
<evidence type="ECO:0000256" key="1">
    <source>
        <dbReference type="SAM" id="MobiDB-lite"/>
    </source>
</evidence>
<dbReference type="EMBL" id="KV878336">
    <property type="protein sequence ID" value="OJJ50493.1"/>
    <property type="molecule type" value="Genomic_DNA"/>
</dbReference>
<keyword evidence="3" id="KW-1185">Reference proteome</keyword>
<feature type="compositionally biased region" description="Polar residues" evidence="1">
    <location>
        <begin position="56"/>
        <end position="66"/>
    </location>
</feature>
<reference evidence="3" key="1">
    <citation type="journal article" date="2017" name="Genome Biol.">
        <title>Comparative genomics reveals high biological diversity and specific adaptations in the industrially and medically important fungal genus Aspergillus.</title>
        <authorList>
            <person name="de Vries R.P."/>
            <person name="Riley R."/>
            <person name="Wiebenga A."/>
            <person name="Aguilar-Osorio G."/>
            <person name="Amillis S."/>
            <person name="Uchima C.A."/>
            <person name="Anderluh G."/>
            <person name="Asadollahi M."/>
            <person name="Askin M."/>
            <person name="Barry K."/>
            <person name="Battaglia E."/>
            <person name="Bayram O."/>
            <person name="Benocci T."/>
            <person name="Braus-Stromeyer S.A."/>
            <person name="Caldana C."/>
            <person name="Canovas D."/>
            <person name="Cerqueira G.C."/>
            <person name="Chen F."/>
            <person name="Chen W."/>
            <person name="Choi C."/>
            <person name="Clum A."/>
            <person name="Dos Santos R.A."/>
            <person name="Damasio A.R."/>
            <person name="Diallinas G."/>
            <person name="Emri T."/>
            <person name="Fekete E."/>
            <person name="Flipphi M."/>
            <person name="Freyberg S."/>
            <person name="Gallo A."/>
            <person name="Gournas C."/>
            <person name="Habgood R."/>
            <person name="Hainaut M."/>
            <person name="Harispe M.L."/>
            <person name="Henrissat B."/>
            <person name="Hilden K.S."/>
            <person name="Hope R."/>
            <person name="Hossain A."/>
            <person name="Karabika E."/>
            <person name="Karaffa L."/>
            <person name="Karanyi Z."/>
            <person name="Krasevec N."/>
            <person name="Kuo A."/>
            <person name="Kusch H."/>
            <person name="LaButti K."/>
            <person name="Lagendijk E.L."/>
            <person name="Lapidus A."/>
            <person name="Levasseur A."/>
            <person name="Lindquist E."/>
            <person name="Lipzen A."/>
            <person name="Logrieco A.F."/>
            <person name="MacCabe A."/>
            <person name="Maekelae M.R."/>
            <person name="Malavazi I."/>
            <person name="Melin P."/>
            <person name="Meyer V."/>
            <person name="Mielnichuk N."/>
            <person name="Miskei M."/>
            <person name="Molnar A.P."/>
            <person name="Mule G."/>
            <person name="Ngan C.Y."/>
            <person name="Orejas M."/>
            <person name="Orosz E."/>
            <person name="Ouedraogo J.P."/>
            <person name="Overkamp K.M."/>
            <person name="Park H.-S."/>
            <person name="Perrone G."/>
            <person name="Piumi F."/>
            <person name="Punt P.J."/>
            <person name="Ram A.F."/>
            <person name="Ramon A."/>
            <person name="Rauscher S."/>
            <person name="Record E."/>
            <person name="Riano-Pachon D.M."/>
            <person name="Robert V."/>
            <person name="Roehrig J."/>
            <person name="Ruller R."/>
            <person name="Salamov A."/>
            <person name="Salih N.S."/>
            <person name="Samson R.A."/>
            <person name="Sandor E."/>
            <person name="Sanguinetti M."/>
            <person name="Schuetze T."/>
            <person name="Sepcic K."/>
            <person name="Shelest E."/>
            <person name="Sherlock G."/>
            <person name="Sophianopoulou V."/>
            <person name="Squina F.M."/>
            <person name="Sun H."/>
            <person name="Susca A."/>
            <person name="Todd R.B."/>
            <person name="Tsang A."/>
            <person name="Unkles S.E."/>
            <person name="van de Wiele N."/>
            <person name="van Rossen-Uffink D."/>
            <person name="Oliveira J.V."/>
            <person name="Vesth T.C."/>
            <person name="Visser J."/>
            <person name="Yu J.-H."/>
            <person name="Zhou M."/>
            <person name="Andersen M.R."/>
            <person name="Archer D.B."/>
            <person name="Baker S.E."/>
            <person name="Benoit I."/>
            <person name="Brakhage A.A."/>
            <person name="Braus G.H."/>
            <person name="Fischer R."/>
            <person name="Frisvad J.C."/>
            <person name="Goldman G.H."/>
            <person name="Houbraken J."/>
            <person name="Oakley B."/>
            <person name="Pocsi I."/>
            <person name="Scazzocchio C."/>
            <person name="Seiboth B."/>
            <person name="vanKuyk P.A."/>
            <person name="Wortman J."/>
            <person name="Dyer P.S."/>
            <person name="Grigoriev I.V."/>
        </authorList>
    </citation>
    <scope>NUCLEOTIDE SEQUENCE [LARGE SCALE GENOMIC DNA]</scope>
    <source>
        <strain evidence="3">CBS 506.65</strain>
    </source>
</reference>
<evidence type="ECO:0000313" key="3">
    <source>
        <dbReference type="Proteomes" id="UP000184188"/>
    </source>
</evidence>
<feature type="region of interest" description="Disordered" evidence="1">
    <location>
        <begin position="92"/>
        <end position="155"/>
    </location>
</feature>
<protein>
    <submittedName>
        <fullName evidence="2">Uncharacterized protein</fullName>
    </submittedName>
</protein>
<accession>A0A1L9STT9</accession>